<accession>V4MB74</accession>
<evidence type="ECO:0000256" key="1">
    <source>
        <dbReference type="SAM" id="MobiDB-lite"/>
    </source>
</evidence>
<gene>
    <name evidence="2" type="ORF">EUTSA_v10019635mg</name>
</gene>
<dbReference type="AlphaFoldDB" id="V4MB74"/>
<sequence length="80" mass="9259">MSMDKHNDQESHNDQFWSSLIQSFADSDPRDNLFPKISSPMLVRPTSMAIDVWPEHWNALGDGNKNINEDGWKSNKEIEK</sequence>
<dbReference type="Proteomes" id="UP000030689">
    <property type="component" value="Unassembled WGS sequence"/>
</dbReference>
<keyword evidence="3" id="KW-1185">Reference proteome</keyword>
<reference evidence="2 3" key="1">
    <citation type="journal article" date="2013" name="Front. Plant Sci.">
        <title>The Reference Genome of the Halophytic Plant Eutrema salsugineum.</title>
        <authorList>
            <person name="Yang R."/>
            <person name="Jarvis D.E."/>
            <person name="Chen H."/>
            <person name="Beilstein M.A."/>
            <person name="Grimwood J."/>
            <person name="Jenkins J."/>
            <person name="Shu S."/>
            <person name="Prochnik S."/>
            <person name="Xin M."/>
            <person name="Ma C."/>
            <person name="Schmutz J."/>
            <person name="Wing R.A."/>
            <person name="Mitchell-Olds T."/>
            <person name="Schumaker K.S."/>
            <person name="Wang X."/>
        </authorList>
    </citation>
    <scope>NUCLEOTIDE SEQUENCE [LARGE SCALE GENOMIC DNA]</scope>
</reference>
<feature type="region of interest" description="Disordered" evidence="1">
    <location>
        <begin position="61"/>
        <end position="80"/>
    </location>
</feature>
<proteinExistence type="predicted"/>
<evidence type="ECO:0000313" key="3">
    <source>
        <dbReference type="Proteomes" id="UP000030689"/>
    </source>
</evidence>
<dbReference type="STRING" id="72664.V4MB74"/>
<protein>
    <submittedName>
        <fullName evidence="2">Uncharacterized protein</fullName>
    </submittedName>
</protein>
<evidence type="ECO:0000313" key="2">
    <source>
        <dbReference type="EMBL" id="ESQ28446.1"/>
    </source>
</evidence>
<name>V4MB74_EUTSA</name>
<feature type="compositionally biased region" description="Basic and acidic residues" evidence="1">
    <location>
        <begin position="67"/>
        <end position="80"/>
    </location>
</feature>
<feature type="non-terminal residue" evidence="2">
    <location>
        <position position="80"/>
    </location>
</feature>
<dbReference type="Gramene" id="ESQ28446">
    <property type="protein sequence ID" value="ESQ28446"/>
    <property type="gene ID" value="EUTSA_v10019635mg"/>
</dbReference>
<dbReference type="EMBL" id="KI517953">
    <property type="protein sequence ID" value="ESQ28446.1"/>
    <property type="molecule type" value="Genomic_DNA"/>
</dbReference>
<organism evidence="2 3">
    <name type="scientific">Eutrema salsugineum</name>
    <name type="common">Saltwater cress</name>
    <name type="synonym">Sisymbrium salsugineum</name>
    <dbReference type="NCBI Taxonomy" id="72664"/>
    <lineage>
        <taxon>Eukaryota</taxon>
        <taxon>Viridiplantae</taxon>
        <taxon>Streptophyta</taxon>
        <taxon>Embryophyta</taxon>
        <taxon>Tracheophyta</taxon>
        <taxon>Spermatophyta</taxon>
        <taxon>Magnoliopsida</taxon>
        <taxon>eudicotyledons</taxon>
        <taxon>Gunneridae</taxon>
        <taxon>Pentapetalae</taxon>
        <taxon>rosids</taxon>
        <taxon>malvids</taxon>
        <taxon>Brassicales</taxon>
        <taxon>Brassicaceae</taxon>
        <taxon>Eutremeae</taxon>
        <taxon>Eutrema</taxon>
    </lineage>
</organism>
<dbReference type="OMA" id="NDQFWSS"/>
<dbReference type="KEGG" id="eus:EUTSA_v10019635mg"/>